<evidence type="ECO:0000256" key="1">
    <source>
        <dbReference type="ARBA" id="ARBA00022460"/>
    </source>
</evidence>
<evidence type="ECO:0000256" key="3">
    <source>
        <dbReference type="PROSITE-ProRule" id="PRU00497"/>
    </source>
</evidence>
<dbReference type="PRINTS" id="PR00947">
    <property type="entry name" value="CUTICLE"/>
</dbReference>
<organism evidence="5 6">
    <name type="scientific">Pieris brassicae</name>
    <name type="common">White butterfly</name>
    <name type="synonym">Large white butterfly</name>
    <dbReference type="NCBI Taxonomy" id="7116"/>
    <lineage>
        <taxon>Eukaryota</taxon>
        <taxon>Metazoa</taxon>
        <taxon>Ecdysozoa</taxon>
        <taxon>Arthropoda</taxon>
        <taxon>Hexapoda</taxon>
        <taxon>Insecta</taxon>
        <taxon>Pterygota</taxon>
        <taxon>Neoptera</taxon>
        <taxon>Endopterygota</taxon>
        <taxon>Lepidoptera</taxon>
        <taxon>Glossata</taxon>
        <taxon>Ditrysia</taxon>
        <taxon>Papilionoidea</taxon>
        <taxon>Pieridae</taxon>
        <taxon>Pierinae</taxon>
        <taxon>Pieris</taxon>
    </lineage>
</organism>
<evidence type="ECO:0000256" key="4">
    <source>
        <dbReference type="SAM" id="SignalP"/>
    </source>
</evidence>
<evidence type="ECO:0000256" key="2">
    <source>
        <dbReference type="ARBA" id="ARBA00022729"/>
    </source>
</evidence>
<proteinExistence type="predicted"/>
<dbReference type="Pfam" id="PF00379">
    <property type="entry name" value="Chitin_bind_4"/>
    <property type="match status" value="1"/>
</dbReference>
<gene>
    <name evidence="5" type="ORF">PIBRA_LOCUS3690</name>
</gene>
<protein>
    <recommendedName>
        <fullName evidence="7">Cuticle protein</fullName>
    </recommendedName>
</protein>
<dbReference type="EMBL" id="CALOZG010000004">
    <property type="protein sequence ID" value="CAH4019157.1"/>
    <property type="molecule type" value="Genomic_DNA"/>
</dbReference>
<dbReference type="PANTHER" id="PTHR10380">
    <property type="entry name" value="CUTICLE PROTEIN"/>
    <property type="match status" value="1"/>
</dbReference>
<accession>A0A9P0T777</accession>
<evidence type="ECO:0000313" key="6">
    <source>
        <dbReference type="Proteomes" id="UP001152562"/>
    </source>
</evidence>
<keyword evidence="2 4" id="KW-0732">Signal</keyword>
<dbReference type="InterPro" id="IPR031311">
    <property type="entry name" value="CHIT_BIND_RR_consensus"/>
</dbReference>
<dbReference type="AlphaFoldDB" id="A0A9P0T777"/>
<dbReference type="InterPro" id="IPR050468">
    <property type="entry name" value="Cuticle_Struct_Prot"/>
</dbReference>
<keyword evidence="1 3" id="KW-0193">Cuticle</keyword>
<dbReference type="PROSITE" id="PS51155">
    <property type="entry name" value="CHIT_BIND_RR_2"/>
    <property type="match status" value="1"/>
</dbReference>
<evidence type="ECO:0000313" key="5">
    <source>
        <dbReference type="EMBL" id="CAH4019157.1"/>
    </source>
</evidence>
<dbReference type="GO" id="GO:0008010">
    <property type="term" value="F:structural constituent of chitin-based larval cuticle"/>
    <property type="evidence" value="ECO:0007669"/>
    <property type="project" value="TreeGrafter"/>
</dbReference>
<dbReference type="GO" id="GO:0062129">
    <property type="term" value="C:chitin-based extracellular matrix"/>
    <property type="evidence" value="ECO:0007669"/>
    <property type="project" value="TreeGrafter"/>
</dbReference>
<reference evidence="5" key="1">
    <citation type="submission" date="2022-05" db="EMBL/GenBank/DDBJ databases">
        <authorList>
            <person name="Okamura Y."/>
        </authorList>
    </citation>
    <scope>NUCLEOTIDE SEQUENCE</scope>
</reference>
<dbReference type="PROSITE" id="PS00233">
    <property type="entry name" value="CHIT_BIND_RR_1"/>
    <property type="match status" value="1"/>
</dbReference>
<feature type="signal peptide" evidence="4">
    <location>
        <begin position="1"/>
        <end position="18"/>
    </location>
</feature>
<dbReference type="Proteomes" id="UP001152562">
    <property type="component" value="Unassembled WGS sequence"/>
</dbReference>
<dbReference type="InterPro" id="IPR000618">
    <property type="entry name" value="Insect_cuticle"/>
</dbReference>
<comment type="caution">
    <text evidence="5">The sequence shown here is derived from an EMBL/GenBank/DDBJ whole genome shotgun (WGS) entry which is preliminary data.</text>
</comment>
<sequence length="200" mass="22207">MKCIVALVLVAVISSASGDDGKYHPEKYGNEGFYKPTSNGRYYDHLNPYNNYYGRNIYNAAYNPFYYNSLKPYQELVVPFVKSDIPQVVVTARPPIVTSTAVPVIPSAVKYVPLYANHQYLDGRSARIITQDSDSSANGYHYSFQTENGIAAEETGNVATANEGNKVRGFYEYVGDDGLTYRVDYTADENGFHPTGAHLP</sequence>
<dbReference type="OrthoDB" id="6352731at2759"/>
<name>A0A9P0T777_PIEBR</name>
<evidence type="ECO:0008006" key="7">
    <source>
        <dbReference type="Google" id="ProtNLM"/>
    </source>
</evidence>
<keyword evidence="6" id="KW-1185">Reference proteome</keyword>
<dbReference type="PANTHER" id="PTHR10380:SF200">
    <property type="entry name" value="CUTICULAR PROTEIN 49AB-RELATED"/>
    <property type="match status" value="1"/>
</dbReference>
<feature type="chain" id="PRO_5040331833" description="Cuticle protein" evidence="4">
    <location>
        <begin position="19"/>
        <end position="200"/>
    </location>
</feature>